<proteinExistence type="predicted"/>
<sequence length="115" mass="12806">MPREERVFSICDAVIDIIAALFSISSKELRNPSRSTADIARVRQIAMYVAHVTLALSMRDVGAGFGRDRTTVLYACHQIEDMRDDLEFDRIVQTAERVISAAFGISDEDANEAGR</sequence>
<dbReference type="SMART" id="SM00760">
    <property type="entry name" value="Bac_DnaA_C"/>
    <property type="match status" value="1"/>
</dbReference>
<dbReference type="InterPro" id="IPR010921">
    <property type="entry name" value="Trp_repressor/repl_initiator"/>
</dbReference>
<evidence type="ECO:0000259" key="1">
    <source>
        <dbReference type="SMART" id="SM00760"/>
    </source>
</evidence>
<evidence type="ECO:0000313" key="2">
    <source>
        <dbReference type="EMBL" id="MBI1620772.1"/>
    </source>
</evidence>
<comment type="caution">
    <text evidence="2">The sequence shown here is derived from an EMBL/GenBank/DDBJ whole genome shotgun (WGS) entry which is preliminary data.</text>
</comment>
<dbReference type="EMBL" id="JADGMQ010000004">
    <property type="protein sequence ID" value="MBI1620772.1"/>
    <property type="molecule type" value="Genomic_DNA"/>
</dbReference>
<feature type="domain" description="Chromosomal replication initiator DnaA C-terminal" evidence="1">
    <location>
        <begin position="10"/>
        <end position="79"/>
    </location>
</feature>
<keyword evidence="3" id="KW-1185">Reference proteome</keyword>
<dbReference type="CDD" id="cd06571">
    <property type="entry name" value="Bac_DnaA_C"/>
    <property type="match status" value="1"/>
</dbReference>
<organism evidence="2 3">
    <name type="scientific">Aquamicrobium zhengzhouense</name>
    <dbReference type="NCBI Taxonomy" id="2781738"/>
    <lineage>
        <taxon>Bacteria</taxon>
        <taxon>Pseudomonadati</taxon>
        <taxon>Pseudomonadota</taxon>
        <taxon>Alphaproteobacteria</taxon>
        <taxon>Hyphomicrobiales</taxon>
        <taxon>Phyllobacteriaceae</taxon>
        <taxon>Aquamicrobium</taxon>
    </lineage>
</organism>
<protein>
    <submittedName>
        <fullName evidence="2">Chromosomal replication initiator DnaA</fullName>
    </submittedName>
</protein>
<dbReference type="InterPro" id="IPR013159">
    <property type="entry name" value="DnaA_C"/>
</dbReference>
<name>A0ABS0SBU1_9HYPH</name>
<dbReference type="Gene3D" id="1.10.1750.10">
    <property type="match status" value="1"/>
</dbReference>
<evidence type="ECO:0000313" key="3">
    <source>
        <dbReference type="Proteomes" id="UP000601789"/>
    </source>
</evidence>
<dbReference type="Pfam" id="PF08299">
    <property type="entry name" value="Bac_DnaA_C"/>
    <property type="match status" value="1"/>
</dbReference>
<accession>A0ABS0SBU1</accession>
<reference evidence="2 3" key="1">
    <citation type="submission" date="2020-10" db="EMBL/GenBank/DDBJ databases">
        <title>Aquamicrobium zhengzhouensis sp. nov., a exopolysaccharide producing bacterium isolated from farmland soil.</title>
        <authorList>
            <person name="Wang X."/>
        </authorList>
    </citation>
    <scope>NUCLEOTIDE SEQUENCE [LARGE SCALE GENOMIC DNA]</scope>
    <source>
        <strain evidence="3">cd-1</strain>
    </source>
</reference>
<dbReference type="Proteomes" id="UP000601789">
    <property type="component" value="Unassembled WGS sequence"/>
</dbReference>
<dbReference type="SUPFAM" id="SSF48295">
    <property type="entry name" value="TrpR-like"/>
    <property type="match status" value="1"/>
</dbReference>
<gene>
    <name evidence="2" type="ORF">IOD40_08870</name>
</gene>
<dbReference type="RefSeq" id="WP_198476166.1">
    <property type="nucleotide sequence ID" value="NZ_JADGMQ010000004.1"/>
</dbReference>